<evidence type="ECO:0008006" key="4">
    <source>
        <dbReference type="Google" id="ProtNLM"/>
    </source>
</evidence>
<evidence type="ECO:0000313" key="2">
    <source>
        <dbReference type="EMBL" id="GIX74768.1"/>
    </source>
</evidence>
<organism evidence="2 3">
    <name type="scientific">Caerostris extrusa</name>
    <name type="common">Bark spider</name>
    <name type="synonym">Caerostris bankana</name>
    <dbReference type="NCBI Taxonomy" id="172846"/>
    <lineage>
        <taxon>Eukaryota</taxon>
        <taxon>Metazoa</taxon>
        <taxon>Ecdysozoa</taxon>
        <taxon>Arthropoda</taxon>
        <taxon>Chelicerata</taxon>
        <taxon>Arachnida</taxon>
        <taxon>Araneae</taxon>
        <taxon>Araneomorphae</taxon>
        <taxon>Entelegynae</taxon>
        <taxon>Araneoidea</taxon>
        <taxon>Araneidae</taxon>
        <taxon>Caerostris</taxon>
    </lineage>
</organism>
<name>A0AAV4MQX3_CAEEX</name>
<feature type="region of interest" description="Disordered" evidence="1">
    <location>
        <begin position="52"/>
        <end position="93"/>
    </location>
</feature>
<reference evidence="2 3" key="1">
    <citation type="submission" date="2021-06" db="EMBL/GenBank/DDBJ databases">
        <title>Caerostris extrusa draft genome.</title>
        <authorList>
            <person name="Kono N."/>
            <person name="Arakawa K."/>
        </authorList>
    </citation>
    <scope>NUCLEOTIDE SEQUENCE [LARGE SCALE GENOMIC DNA]</scope>
</reference>
<gene>
    <name evidence="2" type="ORF">CEXT_177321</name>
</gene>
<dbReference type="EMBL" id="BPLR01002525">
    <property type="protein sequence ID" value="GIX74768.1"/>
    <property type="molecule type" value="Genomic_DNA"/>
</dbReference>
<protein>
    <recommendedName>
        <fullName evidence="4">Ycf15</fullName>
    </recommendedName>
</protein>
<evidence type="ECO:0000256" key="1">
    <source>
        <dbReference type="SAM" id="MobiDB-lite"/>
    </source>
</evidence>
<comment type="caution">
    <text evidence="2">The sequence shown here is derived from an EMBL/GenBank/DDBJ whole genome shotgun (WGS) entry which is preliminary data.</text>
</comment>
<keyword evidence="3" id="KW-1185">Reference proteome</keyword>
<proteinExistence type="predicted"/>
<feature type="compositionally biased region" description="Basic and acidic residues" evidence="1">
    <location>
        <begin position="76"/>
        <end position="93"/>
    </location>
</feature>
<dbReference type="AlphaFoldDB" id="A0AAV4MQX3"/>
<evidence type="ECO:0000313" key="3">
    <source>
        <dbReference type="Proteomes" id="UP001054945"/>
    </source>
</evidence>
<dbReference type="Proteomes" id="UP001054945">
    <property type="component" value="Unassembled WGS sequence"/>
</dbReference>
<accession>A0AAV4MQX3</accession>
<sequence length="107" mass="12550">MSMDCLRTGDKADVHFRSLKILNIFERECEWYFVRDAQSCWNRHKLIPNATPSNMIMRSKPIKMRPSSASPTEMLGRPENEPRKPSKRSGVDIRGSRMFVRILLRIQ</sequence>